<organism evidence="6 7">
    <name type="scientific">Myceligenerans crystallogenes</name>
    <dbReference type="NCBI Taxonomy" id="316335"/>
    <lineage>
        <taxon>Bacteria</taxon>
        <taxon>Bacillati</taxon>
        <taxon>Actinomycetota</taxon>
        <taxon>Actinomycetes</taxon>
        <taxon>Micrococcales</taxon>
        <taxon>Promicromonosporaceae</taxon>
        <taxon>Myceligenerans</taxon>
    </lineage>
</organism>
<dbReference type="Proteomes" id="UP001501094">
    <property type="component" value="Unassembled WGS sequence"/>
</dbReference>
<feature type="transmembrane region" description="Helical" evidence="5">
    <location>
        <begin position="110"/>
        <end position="127"/>
    </location>
</feature>
<name>A0ABP4ZJE7_9MICO</name>
<proteinExistence type="predicted"/>
<dbReference type="RefSeq" id="WP_344100675.1">
    <property type="nucleotide sequence ID" value="NZ_BAAANL010000002.1"/>
</dbReference>
<evidence type="ECO:0000256" key="4">
    <source>
        <dbReference type="ARBA" id="ARBA00023136"/>
    </source>
</evidence>
<evidence type="ECO:0000313" key="7">
    <source>
        <dbReference type="Proteomes" id="UP001501094"/>
    </source>
</evidence>
<accession>A0ABP4ZJE7</accession>
<evidence type="ECO:0000256" key="1">
    <source>
        <dbReference type="ARBA" id="ARBA00004141"/>
    </source>
</evidence>
<reference evidence="7" key="1">
    <citation type="journal article" date="2019" name="Int. J. Syst. Evol. Microbiol.">
        <title>The Global Catalogue of Microorganisms (GCM) 10K type strain sequencing project: providing services to taxonomists for standard genome sequencing and annotation.</title>
        <authorList>
            <consortium name="The Broad Institute Genomics Platform"/>
            <consortium name="The Broad Institute Genome Sequencing Center for Infectious Disease"/>
            <person name="Wu L."/>
            <person name="Ma J."/>
        </authorList>
    </citation>
    <scope>NUCLEOTIDE SEQUENCE [LARGE SCALE GENOMIC DNA]</scope>
    <source>
        <strain evidence="7">JCM 14326</strain>
    </source>
</reference>
<keyword evidence="7" id="KW-1185">Reference proteome</keyword>
<protein>
    <recommendedName>
        <fullName evidence="8">DoxX-like family protein</fullName>
    </recommendedName>
</protein>
<dbReference type="PANTHER" id="PTHR36974:SF1">
    <property type="entry name" value="DOXX FAMILY MEMBRANE PROTEIN"/>
    <property type="match status" value="1"/>
</dbReference>
<evidence type="ECO:0000256" key="2">
    <source>
        <dbReference type="ARBA" id="ARBA00022692"/>
    </source>
</evidence>
<dbReference type="Pfam" id="PF13564">
    <property type="entry name" value="DoxX_2"/>
    <property type="match status" value="1"/>
</dbReference>
<evidence type="ECO:0000256" key="3">
    <source>
        <dbReference type="ARBA" id="ARBA00022989"/>
    </source>
</evidence>
<sequence>MVEWALELVGVKIGAIMPVPLPVLLIGITVVTRLVGLAVPGFDTWHDALRAGVAAVYLLASSGRLIPRVRRDLVRMVPPGLPRPDLLVAGTGILEVAGAIGLLVPATAPAAAICLGLLTLAMTPANISAARRGLDFAGTPVTPLGRRLAEQALYVGACAAIVWLPC</sequence>
<keyword evidence="2 5" id="KW-0812">Transmembrane</keyword>
<dbReference type="PANTHER" id="PTHR36974">
    <property type="entry name" value="MEMBRANE PROTEIN-RELATED"/>
    <property type="match status" value="1"/>
</dbReference>
<gene>
    <name evidence="6" type="ORF">GCM10009751_12510</name>
</gene>
<comment type="subcellular location">
    <subcellularLocation>
        <location evidence="1">Membrane</location>
        <topology evidence="1">Multi-pass membrane protein</topology>
    </subcellularLocation>
</comment>
<evidence type="ECO:0000256" key="5">
    <source>
        <dbReference type="SAM" id="Phobius"/>
    </source>
</evidence>
<evidence type="ECO:0000313" key="6">
    <source>
        <dbReference type="EMBL" id="GAA1856748.1"/>
    </source>
</evidence>
<keyword evidence="3 5" id="KW-1133">Transmembrane helix</keyword>
<feature type="transmembrane region" description="Helical" evidence="5">
    <location>
        <begin position="21"/>
        <end position="42"/>
    </location>
</feature>
<comment type="caution">
    <text evidence="6">The sequence shown here is derived from an EMBL/GenBank/DDBJ whole genome shotgun (WGS) entry which is preliminary data.</text>
</comment>
<evidence type="ECO:0008006" key="8">
    <source>
        <dbReference type="Google" id="ProtNLM"/>
    </source>
</evidence>
<keyword evidence="4 5" id="KW-0472">Membrane</keyword>
<dbReference type="EMBL" id="BAAANL010000002">
    <property type="protein sequence ID" value="GAA1856748.1"/>
    <property type="molecule type" value="Genomic_DNA"/>
</dbReference>
<dbReference type="InterPro" id="IPR032808">
    <property type="entry name" value="DoxX"/>
</dbReference>